<proteinExistence type="predicted"/>
<dbReference type="EMBL" id="JACHJL010000028">
    <property type="protein sequence ID" value="MBB5939831.1"/>
    <property type="molecule type" value="Genomic_DNA"/>
</dbReference>
<keyword evidence="1" id="KW-0472">Membrane</keyword>
<keyword evidence="1" id="KW-0812">Transmembrane</keyword>
<accession>A0A7W9QGS3</accession>
<gene>
    <name evidence="2" type="ORF">FHS42_006927</name>
</gene>
<reference evidence="2 3" key="1">
    <citation type="submission" date="2020-08" db="EMBL/GenBank/DDBJ databases">
        <title>Genomic Encyclopedia of Type Strains, Phase III (KMG-III): the genomes of soil and plant-associated and newly described type strains.</title>
        <authorList>
            <person name="Whitman W."/>
        </authorList>
    </citation>
    <scope>NUCLEOTIDE SEQUENCE [LARGE SCALE GENOMIC DNA]</scope>
    <source>
        <strain evidence="2 3">CECT 8305</strain>
    </source>
</reference>
<protein>
    <submittedName>
        <fullName evidence="2">Putative membrane protein YqjE</fullName>
    </submittedName>
</protein>
<dbReference type="Proteomes" id="UP000588098">
    <property type="component" value="Unassembled WGS sequence"/>
</dbReference>
<keyword evidence="3" id="KW-1185">Reference proteome</keyword>
<sequence length="52" mass="5686">MLVLVALFLLMSVVVGAAAHTTLPVFLVAAAVIGGWLLIFSIREHRARTRFH</sequence>
<keyword evidence="1" id="KW-1133">Transmembrane helix</keyword>
<name>A0A7W9QGS3_9ACTN</name>
<evidence type="ECO:0000256" key="1">
    <source>
        <dbReference type="SAM" id="Phobius"/>
    </source>
</evidence>
<evidence type="ECO:0000313" key="2">
    <source>
        <dbReference type="EMBL" id="MBB5939831.1"/>
    </source>
</evidence>
<comment type="caution">
    <text evidence="2">The sequence shown here is derived from an EMBL/GenBank/DDBJ whole genome shotgun (WGS) entry which is preliminary data.</text>
</comment>
<evidence type="ECO:0000313" key="3">
    <source>
        <dbReference type="Proteomes" id="UP000588098"/>
    </source>
</evidence>
<feature type="transmembrane region" description="Helical" evidence="1">
    <location>
        <begin position="26"/>
        <end position="42"/>
    </location>
</feature>
<dbReference type="RefSeq" id="WP_184579476.1">
    <property type="nucleotide sequence ID" value="NZ_JACHJL010000028.1"/>
</dbReference>
<organism evidence="2 3">
    <name type="scientific">Streptomyces zagrosensis</name>
    <dbReference type="NCBI Taxonomy" id="1042984"/>
    <lineage>
        <taxon>Bacteria</taxon>
        <taxon>Bacillati</taxon>
        <taxon>Actinomycetota</taxon>
        <taxon>Actinomycetes</taxon>
        <taxon>Kitasatosporales</taxon>
        <taxon>Streptomycetaceae</taxon>
        <taxon>Streptomyces</taxon>
    </lineage>
</organism>
<dbReference type="AlphaFoldDB" id="A0A7W9QGS3"/>